<proteinExistence type="predicted"/>
<gene>
    <name evidence="2" type="ORF">ACFSKP_02555</name>
</gene>
<evidence type="ECO:0000259" key="1">
    <source>
        <dbReference type="Pfam" id="PF25164"/>
    </source>
</evidence>
<dbReference type="RefSeq" id="WP_250429474.1">
    <property type="nucleotide sequence ID" value="NZ_JALPRR010000002.1"/>
</dbReference>
<comment type="caution">
    <text evidence="2">The sequence shown here is derived from an EMBL/GenBank/DDBJ whole genome shotgun (WGS) entry which is preliminary data.</text>
</comment>
<feature type="domain" description="Competence protein CoiA-like N-terminal" evidence="1">
    <location>
        <begin position="29"/>
        <end position="63"/>
    </location>
</feature>
<protein>
    <submittedName>
        <fullName evidence="2">Competence protein CoiA family protein</fullName>
    </submittedName>
</protein>
<sequence length="344" mass="40404">MSKIHYRYAYNLQKELIDVNTLDRETTQTFEQYTCISCEKRIVPKLGEIRKKHFAHKEEVTCSKETYLHILGKQVFFNEYNKCLQHGKPFYLVFTRQIFCDSLQSKYGFQCHTGEEIFQFDLTKSFNKIVVEKRVDEFIPDLLLVSEEKNEKIFIEIAVTHLSSEKKLNSSFRVIELTIADESDLSIIINHKLSQNEKLSFYNFNFKDNIKNLCSGSCSHKGFQLGVVFNDGRCLLRPNMTLTHAHNYINKLKNEIQYHKLDKADYGSQEGFFRLIGQAAKKGLKVRNCFICRYHTLNEYRSILWDDDGDKAIFCKFRKIKCTSNEAAVCSYFKVSQEYVEKFS</sequence>
<dbReference type="Pfam" id="PF25164">
    <property type="entry name" value="CoiA_N"/>
    <property type="match status" value="1"/>
</dbReference>
<evidence type="ECO:0000313" key="2">
    <source>
        <dbReference type="EMBL" id="MFD2245117.1"/>
    </source>
</evidence>
<dbReference type="Proteomes" id="UP001597374">
    <property type="component" value="Unassembled WGS sequence"/>
</dbReference>
<organism evidence="2 3">
    <name type="scientific">Pontibacter ruber</name>
    <dbReference type="NCBI Taxonomy" id="1343895"/>
    <lineage>
        <taxon>Bacteria</taxon>
        <taxon>Pseudomonadati</taxon>
        <taxon>Bacteroidota</taxon>
        <taxon>Cytophagia</taxon>
        <taxon>Cytophagales</taxon>
        <taxon>Hymenobacteraceae</taxon>
        <taxon>Pontibacter</taxon>
    </lineage>
</organism>
<accession>A0ABW5CS05</accession>
<dbReference type="EMBL" id="JBHUIM010000001">
    <property type="protein sequence ID" value="MFD2245117.1"/>
    <property type="molecule type" value="Genomic_DNA"/>
</dbReference>
<reference evidence="3" key="1">
    <citation type="journal article" date="2019" name="Int. J. Syst. Evol. Microbiol.">
        <title>The Global Catalogue of Microorganisms (GCM) 10K type strain sequencing project: providing services to taxonomists for standard genome sequencing and annotation.</title>
        <authorList>
            <consortium name="The Broad Institute Genomics Platform"/>
            <consortium name="The Broad Institute Genome Sequencing Center for Infectious Disease"/>
            <person name="Wu L."/>
            <person name="Ma J."/>
        </authorList>
    </citation>
    <scope>NUCLEOTIDE SEQUENCE [LARGE SCALE GENOMIC DNA]</scope>
    <source>
        <strain evidence="3">CGMCC 4.1782</strain>
    </source>
</reference>
<keyword evidence="3" id="KW-1185">Reference proteome</keyword>
<evidence type="ECO:0000313" key="3">
    <source>
        <dbReference type="Proteomes" id="UP001597374"/>
    </source>
</evidence>
<dbReference type="InterPro" id="IPR057253">
    <property type="entry name" value="CoiA-like_N"/>
</dbReference>
<name>A0ABW5CS05_9BACT</name>